<evidence type="ECO:0000313" key="2">
    <source>
        <dbReference type="Proteomes" id="UP000001646"/>
    </source>
</evidence>
<dbReference type="GO" id="GO:0003714">
    <property type="term" value="F:transcription corepressor activity"/>
    <property type="evidence" value="ECO:0000318"/>
    <property type="project" value="GO_Central"/>
</dbReference>
<reference evidence="1" key="2">
    <citation type="submission" date="2025-08" db="UniProtKB">
        <authorList>
            <consortium name="Ensembl"/>
        </authorList>
    </citation>
    <scope>IDENTIFICATION</scope>
</reference>
<dbReference type="Pfam" id="PF12070">
    <property type="entry name" value="SCAI"/>
    <property type="match status" value="1"/>
</dbReference>
<dbReference type="GeneTree" id="ENSGT00390000009566"/>
<dbReference type="STRING" id="28377.ENSACAP00000012835"/>
<dbReference type="Ensembl" id="ENSACAT00000013092.4">
    <property type="protein sequence ID" value="ENSACAP00000012835.3"/>
    <property type="gene ID" value="ENSACAG00000013074.4"/>
</dbReference>
<dbReference type="InParanoid" id="H9GJK1"/>
<name>H9GJK1_ANOCA</name>
<dbReference type="eggNOG" id="ENOG502QPT4">
    <property type="taxonomic scope" value="Eukaryota"/>
</dbReference>
<evidence type="ECO:0000313" key="1">
    <source>
        <dbReference type="Ensembl" id="ENSACAP00000012835.3"/>
    </source>
</evidence>
<dbReference type="HOGENOM" id="CLU_020095_0_0_1"/>
<proteinExistence type="predicted"/>
<evidence type="ECO:0008006" key="3">
    <source>
        <dbReference type="Google" id="ProtNLM"/>
    </source>
</evidence>
<dbReference type="Proteomes" id="UP000001646">
    <property type="component" value="Unplaced"/>
</dbReference>
<protein>
    <recommendedName>
        <fullName evidence="3">Protein SCAI</fullName>
    </recommendedName>
</protein>
<reference evidence="1" key="3">
    <citation type="submission" date="2025-09" db="UniProtKB">
        <authorList>
            <consortium name="Ensembl"/>
        </authorList>
    </citation>
    <scope>IDENTIFICATION</scope>
</reference>
<dbReference type="GO" id="GO:0005634">
    <property type="term" value="C:nucleus"/>
    <property type="evidence" value="ECO:0000318"/>
    <property type="project" value="GO_Central"/>
</dbReference>
<dbReference type="InterPro" id="IPR022709">
    <property type="entry name" value="SCAI"/>
</dbReference>
<keyword evidence="2" id="KW-1185">Reference proteome</keyword>
<accession>H9GJK1</accession>
<dbReference type="Bgee" id="ENSACAG00000013074">
    <property type="expression patterns" value="Expressed in hemipenis and 13 other cell types or tissues"/>
</dbReference>
<reference evidence="1" key="1">
    <citation type="submission" date="2009-12" db="EMBL/GenBank/DDBJ databases">
        <title>The Genome Sequence of Anolis carolinensis (Green Anole Lizard).</title>
        <authorList>
            <consortium name="The Genome Sequencing Platform"/>
            <person name="Di Palma F."/>
            <person name="Alfoldi J."/>
            <person name="Heiman D."/>
            <person name="Young S."/>
            <person name="Grabherr M."/>
            <person name="Johnson J."/>
            <person name="Lander E.S."/>
            <person name="Lindblad-Toh K."/>
        </authorList>
    </citation>
    <scope>NUCLEOTIDE SEQUENCE [LARGE SCALE GENOMIC DNA]</scope>
    <source>
        <strain evidence="1">JBL SC #1</strain>
    </source>
</reference>
<sequence length="405" mass="46062">MTGSENVEVDGCHLCKHFCEKQLNRMSEVTAGWETHMKFSDFLGEEVCMEDAFVTSAFFCSLRTSETSYLNEAFSFYSAIRQRSYYSQVNKEDRPELVVKKLRYYARFIVVCLLLNKMDVVKELVKELSDEIEDYTHRFNTEDQVEWNLVLQEVAAFIDADPVMVLNDDNTLVILSNRLSDTGAPLLEQGMIVGQLALADALIIGNCNNQVKFSELTIDMFRMLQALEREPMNLASQMNKPGLQETTEKPARRENPHKYLLYKPTFSQLYTFLAASFKELPANSVLLIYLSATGVFPSGRSDSEGPYDFGGVLTNSNRDVINGDGIHKRNQSYKEMHCLHPGDLYPFTRKPLFIIVDSSNSVAYKVRPTFCGNVYSRGKRTSSEYQKLFLDWTPGILCPILGTTT</sequence>
<dbReference type="AlphaFoldDB" id="H9GJK1"/>
<dbReference type="PANTHER" id="PTHR21243">
    <property type="entry name" value="PROTEIN SCAI"/>
    <property type="match status" value="1"/>
</dbReference>
<dbReference type="GO" id="GO:0006351">
    <property type="term" value="P:DNA-templated transcription"/>
    <property type="evidence" value="ECO:0007669"/>
    <property type="project" value="InterPro"/>
</dbReference>
<organism evidence="1 2">
    <name type="scientific">Anolis carolinensis</name>
    <name type="common">Green anole</name>
    <name type="synonym">American chameleon</name>
    <dbReference type="NCBI Taxonomy" id="28377"/>
    <lineage>
        <taxon>Eukaryota</taxon>
        <taxon>Metazoa</taxon>
        <taxon>Chordata</taxon>
        <taxon>Craniata</taxon>
        <taxon>Vertebrata</taxon>
        <taxon>Euteleostomi</taxon>
        <taxon>Lepidosauria</taxon>
        <taxon>Squamata</taxon>
        <taxon>Bifurcata</taxon>
        <taxon>Unidentata</taxon>
        <taxon>Episquamata</taxon>
        <taxon>Toxicofera</taxon>
        <taxon>Iguania</taxon>
        <taxon>Dactyloidae</taxon>
        <taxon>Anolis</taxon>
    </lineage>
</organism>